<reference evidence="1" key="1">
    <citation type="submission" date="2021-08" db="EMBL/GenBank/DDBJ databases">
        <title>The first chromosome-level gecko genome reveals the dynamic sex chromosomes of Neotropical dwarf geckos (Sphaerodactylidae: Sphaerodactylus).</title>
        <authorList>
            <person name="Pinto B.J."/>
            <person name="Keating S.E."/>
            <person name="Gamble T."/>
        </authorList>
    </citation>
    <scope>NUCLEOTIDE SEQUENCE</scope>
    <source>
        <strain evidence="1">TG3544</strain>
    </source>
</reference>
<comment type="caution">
    <text evidence="1">The sequence shown here is derived from an EMBL/GenBank/DDBJ whole genome shotgun (WGS) entry which is preliminary data.</text>
</comment>
<name>A0ACB8GCX9_9SAUR</name>
<organism evidence="1 2">
    <name type="scientific">Sphaerodactylus townsendi</name>
    <dbReference type="NCBI Taxonomy" id="933632"/>
    <lineage>
        <taxon>Eukaryota</taxon>
        <taxon>Metazoa</taxon>
        <taxon>Chordata</taxon>
        <taxon>Craniata</taxon>
        <taxon>Vertebrata</taxon>
        <taxon>Euteleostomi</taxon>
        <taxon>Lepidosauria</taxon>
        <taxon>Squamata</taxon>
        <taxon>Bifurcata</taxon>
        <taxon>Gekkota</taxon>
        <taxon>Sphaerodactylidae</taxon>
        <taxon>Sphaerodactylus</taxon>
    </lineage>
</organism>
<sequence>MEEQTDSALQVLDSNITADHPEVQDIVNKAIQVALQSPILLPPEMYSTALQEAVMELTTTNKNRFLGAPLNGGWVVDNFPPLPEYWSALTENDLLPDILICLKNTEQNGKLLLNRLYMANKDELDAKILKRLMVEALKRKQEEEETRKELQEMLRLEADESAGERDVQTTSLEEFSATEQDQMEQPLDSAASEGKVKSKESVQSQYIPTESSREDSQIGPG</sequence>
<dbReference type="Proteomes" id="UP000827872">
    <property type="component" value="Linkage Group LG01"/>
</dbReference>
<proteinExistence type="predicted"/>
<protein>
    <submittedName>
        <fullName evidence="1">Uncharacterized protein</fullName>
    </submittedName>
</protein>
<evidence type="ECO:0000313" key="2">
    <source>
        <dbReference type="Proteomes" id="UP000827872"/>
    </source>
</evidence>
<keyword evidence="2" id="KW-1185">Reference proteome</keyword>
<evidence type="ECO:0000313" key="1">
    <source>
        <dbReference type="EMBL" id="KAH8017364.1"/>
    </source>
</evidence>
<dbReference type="EMBL" id="CM037614">
    <property type="protein sequence ID" value="KAH8017364.1"/>
    <property type="molecule type" value="Genomic_DNA"/>
</dbReference>
<accession>A0ACB8GCX9</accession>
<gene>
    <name evidence="1" type="ORF">K3G42_028744</name>
</gene>